<protein>
    <submittedName>
        <fullName evidence="1">Uncharacterized protein</fullName>
    </submittedName>
</protein>
<comment type="caution">
    <text evidence="1">The sequence shown here is derived from an EMBL/GenBank/DDBJ whole genome shotgun (WGS) entry which is preliminary data.</text>
</comment>
<evidence type="ECO:0000313" key="2">
    <source>
        <dbReference type="Proteomes" id="UP000177697"/>
    </source>
</evidence>
<organism evidence="1 2">
    <name type="scientific">Candidatus Zambryskibacteria bacterium RIFOXYC1_FULL_39_10</name>
    <dbReference type="NCBI Taxonomy" id="1802779"/>
    <lineage>
        <taxon>Bacteria</taxon>
        <taxon>Candidatus Zambryskiibacteriota</taxon>
    </lineage>
</organism>
<dbReference type="EMBL" id="MHWW01000003">
    <property type="protein sequence ID" value="OHB16199.1"/>
    <property type="molecule type" value="Genomic_DNA"/>
</dbReference>
<gene>
    <name evidence="1" type="ORF">A2431_02205</name>
</gene>
<proteinExistence type="predicted"/>
<dbReference type="AlphaFoldDB" id="A0A1G2V3K3"/>
<reference evidence="1 2" key="1">
    <citation type="journal article" date="2016" name="Nat. Commun.">
        <title>Thousands of microbial genomes shed light on interconnected biogeochemical processes in an aquifer system.</title>
        <authorList>
            <person name="Anantharaman K."/>
            <person name="Brown C.T."/>
            <person name="Hug L.A."/>
            <person name="Sharon I."/>
            <person name="Castelle C.J."/>
            <person name="Probst A.J."/>
            <person name="Thomas B.C."/>
            <person name="Singh A."/>
            <person name="Wilkins M.J."/>
            <person name="Karaoz U."/>
            <person name="Brodie E.L."/>
            <person name="Williams K.H."/>
            <person name="Hubbard S.S."/>
            <person name="Banfield J.F."/>
        </authorList>
    </citation>
    <scope>NUCLEOTIDE SEQUENCE [LARGE SCALE GENOMIC DNA]</scope>
</reference>
<evidence type="ECO:0000313" key="1">
    <source>
        <dbReference type="EMBL" id="OHB16199.1"/>
    </source>
</evidence>
<name>A0A1G2V3K3_9BACT</name>
<sequence>MFEKFFNKPKSEQVPEPLIPNFLEDPEVQDIVSRCATARRNAFAYVHDGQLDKAAEYDKEVREIIVENEEKLKTYLSPYIDLGSDGLNRYTSGTENDRRQVASLLMIFDKEKNAENK</sequence>
<accession>A0A1G2V3K3</accession>
<dbReference type="Proteomes" id="UP000177697">
    <property type="component" value="Unassembled WGS sequence"/>
</dbReference>